<evidence type="ECO:0000313" key="4">
    <source>
        <dbReference type="Proteomes" id="UP001499854"/>
    </source>
</evidence>
<dbReference type="Proteomes" id="UP001499854">
    <property type="component" value="Unassembled WGS sequence"/>
</dbReference>
<keyword evidence="2" id="KW-1133">Transmembrane helix</keyword>
<proteinExistence type="predicted"/>
<name>A0ABN2TE43_9ACTN</name>
<dbReference type="EMBL" id="BAAAQM010000092">
    <property type="protein sequence ID" value="GAA2006499.1"/>
    <property type="molecule type" value="Genomic_DNA"/>
</dbReference>
<evidence type="ECO:0000256" key="2">
    <source>
        <dbReference type="SAM" id="Phobius"/>
    </source>
</evidence>
<feature type="compositionally biased region" description="Basic and acidic residues" evidence="1">
    <location>
        <begin position="1"/>
        <end position="24"/>
    </location>
</feature>
<keyword evidence="2" id="KW-0472">Membrane</keyword>
<evidence type="ECO:0000313" key="3">
    <source>
        <dbReference type="EMBL" id="GAA2006499.1"/>
    </source>
</evidence>
<feature type="compositionally biased region" description="Basic and acidic residues" evidence="1">
    <location>
        <begin position="50"/>
        <end position="69"/>
    </location>
</feature>
<organism evidence="3 4">
    <name type="scientific">Catenulispora subtropica</name>
    <dbReference type="NCBI Taxonomy" id="450798"/>
    <lineage>
        <taxon>Bacteria</taxon>
        <taxon>Bacillati</taxon>
        <taxon>Actinomycetota</taxon>
        <taxon>Actinomycetes</taxon>
        <taxon>Catenulisporales</taxon>
        <taxon>Catenulisporaceae</taxon>
        <taxon>Catenulispora</taxon>
    </lineage>
</organism>
<gene>
    <name evidence="3" type="ORF">GCM10009838_85990</name>
</gene>
<keyword evidence="4" id="KW-1185">Reference proteome</keyword>
<dbReference type="RefSeq" id="WP_344663012.1">
    <property type="nucleotide sequence ID" value="NZ_BAAAQM010000092.1"/>
</dbReference>
<feature type="compositionally biased region" description="Polar residues" evidence="1">
    <location>
        <begin position="507"/>
        <end position="518"/>
    </location>
</feature>
<feature type="transmembrane region" description="Helical" evidence="2">
    <location>
        <begin position="123"/>
        <end position="144"/>
    </location>
</feature>
<protein>
    <submittedName>
        <fullName evidence="3">Uncharacterized protein</fullName>
    </submittedName>
</protein>
<keyword evidence="2" id="KW-0812">Transmembrane</keyword>
<feature type="region of interest" description="Disordered" evidence="1">
    <location>
        <begin position="1"/>
        <end position="69"/>
    </location>
</feature>
<feature type="region of interest" description="Disordered" evidence="1">
    <location>
        <begin position="476"/>
        <end position="518"/>
    </location>
</feature>
<feature type="compositionally biased region" description="Low complexity" evidence="1">
    <location>
        <begin position="490"/>
        <end position="503"/>
    </location>
</feature>
<comment type="caution">
    <text evidence="3">The sequence shown here is derived from an EMBL/GenBank/DDBJ whole genome shotgun (WGS) entry which is preliminary data.</text>
</comment>
<reference evidence="3 4" key="1">
    <citation type="journal article" date="2019" name="Int. J. Syst. Evol. Microbiol.">
        <title>The Global Catalogue of Microorganisms (GCM) 10K type strain sequencing project: providing services to taxonomists for standard genome sequencing and annotation.</title>
        <authorList>
            <consortium name="The Broad Institute Genomics Platform"/>
            <consortium name="The Broad Institute Genome Sequencing Center for Infectious Disease"/>
            <person name="Wu L."/>
            <person name="Ma J."/>
        </authorList>
    </citation>
    <scope>NUCLEOTIDE SEQUENCE [LARGE SCALE GENOMIC DNA]</scope>
    <source>
        <strain evidence="3 4">JCM 16013</strain>
    </source>
</reference>
<sequence length="518" mass="53457">METRDHVQPEPDDRDEKRGFGRDDEFSDAFLDHTGGVSEESGGVGACDECGSRGERGGPDERERGEGRDTAIFTLGEETARIEQPELHRLLRGIADEVAPSPRGDFFPQVLKRAAVMRRRRRAVRASSATAVLVAAVILAPTVARELGVRGGAAVAAPPSAVVDMASAYPEADASATELVPLVAAKPANALNWGTRGDALPGEAVQLAGSYVTERGVAGASGSGGASNSGEGSQSDAAAAAAGAADAARSQADADVTASAASASVTTLWAGVEDDTTGVVPSHAGDIGINVNGSPERLVQQDAHKTWLFVMQGWRVGPDGAPASQAVLLVGEYTQSAGESSMTVHSTPVVFAHARPGSGDDKNDTDQIAELSIWLPESGRLLVLGAPQTKTVLYAKTGGDLIPQKTIDGVALFPRTRSLVKGQFADTVQVRDAKNVALTPPKAWSAGDFALSGVEWRWRSTEPGWVSVAAGSPVPAPVLTPVPAPSKAGPVVAPPSKTSPPTATGHVKTSTEPPAQHR</sequence>
<accession>A0ABN2TE43</accession>
<evidence type="ECO:0000256" key="1">
    <source>
        <dbReference type="SAM" id="MobiDB-lite"/>
    </source>
</evidence>